<name>A0A8X6UIZ2_NEPPI</name>
<proteinExistence type="predicted"/>
<sequence length="102" mass="11658">MGEPYHFDELRQLELDGDREGLRNINHRTNQLVVPGDEIVVQPLRIGISFCKRGKTGLGNRSQRGNHCNRTTCGKYAYIRIDRSTRKNSIVLIVRLRPVTIG</sequence>
<organism evidence="1 2">
    <name type="scientific">Nephila pilipes</name>
    <name type="common">Giant wood spider</name>
    <name type="synonym">Nephila maculata</name>
    <dbReference type="NCBI Taxonomy" id="299642"/>
    <lineage>
        <taxon>Eukaryota</taxon>
        <taxon>Metazoa</taxon>
        <taxon>Ecdysozoa</taxon>
        <taxon>Arthropoda</taxon>
        <taxon>Chelicerata</taxon>
        <taxon>Arachnida</taxon>
        <taxon>Araneae</taxon>
        <taxon>Araneomorphae</taxon>
        <taxon>Entelegynae</taxon>
        <taxon>Araneoidea</taxon>
        <taxon>Nephilidae</taxon>
        <taxon>Nephila</taxon>
    </lineage>
</organism>
<dbReference type="OrthoDB" id="7472424at2759"/>
<evidence type="ECO:0000313" key="1">
    <source>
        <dbReference type="EMBL" id="GFU38490.1"/>
    </source>
</evidence>
<protein>
    <submittedName>
        <fullName evidence="1">Uncharacterized protein</fullName>
    </submittedName>
</protein>
<keyword evidence="2" id="KW-1185">Reference proteome</keyword>
<accession>A0A8X6UIZ2</accession>
<dbReference type="EMBL" id="BMAW01035131">
    <property type="protein sequence ID" value="GFU38490.1"/>
    <property type="molecule type" value="Genomic_DNA"/>
</dbReference>
<dbReference type="Proteomes" id="UP000887013">
    <property type="component" value="Unassembled WGS sequence"/>
</dbReference>
<dbReference type="AlphaFoldDB" id="A0A8X6UIZ2"/>
<reference evidence="1" key="1">
    <citation type="submission" date="2020-08" db="EMBL/GenBank/DDBJ databases">
        <title>Multicomponent nature underlies the extraordinary mechanical properties of spider dragline silk.</title>
        <authorList>
            <person name="Kono N."/>
            <person name="Nakamura H."/>
            <person name="Mori M."/>
            <person name="Yoshida Y."/>
            <person name="Ohtoshi R."/>
            <person name="Malay A.D."/>
            <person name="Moran D.A.P."/>
            <person name="Tomita M."/>
            <person name="Numata K."/>
            <person name="Arakawa K."/>
        </authorList>
    </citation>
    <scope>NUCLEOTIDE SEQUENCE</scope>
</reference>
<comment type="caution">
    <text evidence="1">The sequence shown here is derived from an EMBL/GenBank/DDBJ whole genome shotgun (WGS) entry which is preliminary data.</text>
</comment>
<evidence type="ECO:0000313" key="2">
    <source>
        <dbReference type="Proteomes" id="UP000887013"/>
    </source>
</evidence>
<gene>
    <name evidence="1" type="primary">AVEN_7850_1</name>
    <name evidence="1" type="ORF">NPIL_269241</name>
</gene>